<feature type="binding site" evidence="5">
    <location>
        <begin position="116"/>
        <end position="120"/>
    </location>
    <ligand>
        <name>S-adenosyl-L-methionine</name>
        <dbReference type="ChEBI" id="CHEBI:59789"/>
    </ligand>
</feature>
<dbReference type="NCBIfam" id="TIGR00536">
    <property type="entry name" value="hemK_fam"/>
    <property type="match status" value="1"/>
</dbReference>
<dbReference type="InterPro" id="IPR050320">
    <property type="entry name" value="N5-glutamine_MTase"/>
</dbReference>
<dbReference type="Gene3D" id="3.40.50.150">
    <property type="entry name" value="Vaccinia Virus protein VP39"/>
    <property type="match status" value="1"/>
</dbReference>
<comment type="similarity">
    <text evidence="5">Belongs to the protein N5-glutamine methyltransferase family. PrmC subfamily.</text>
</comment>
<keyword evidence="1 5" id="KW-0489">Methyltransferase</keyword>
<evidence type="ECO:0000259" key="7">
    <source>
        <dbReference type="Pfam" id="PF17827"/>
    </source>
</evidence>
<dbReference type="NCBIfam" id="TIGR03534">
    <property type="entry name" value="RF_mod_PrmC"/>
    <property type="match status" value="1"/>
</dbReference>
<dbReference type="GO" id="GO:0102559">
    <property type="term" value="F:peptide chain release factor N(5)-glutamine methyltransferase activity"/>
    <property type="evidence" value="ECO:0007669"/>
    <property type="project" value="UniProtKB-EC"/>
</dbReference>
<sequence length="280" mass="31083">MFRQIVDTLVPKVEEREARALAFVVLEDAFGLSRTDIYLGKDTVFSEEDTIRLEKILRRLEQGEPVQYAIGTAQFCDLTFRVTPDTLIPRPETEELVGWVASLLPSDAPCSVLDVGTGTGCIAISLAKQFPRAQVMAWDISEGALAVAQQNAQANGVVVDFCRTDVLEVVNESAASAPSRDALYIVSNPPYICERERAEMETHVLDYEPASALFVPDTDPLLFYRALARLGQQLKAAAVLVEINQAYGQETVEMFQSNGYSNVELRRDIYGKDRMIKAVR</sequence>
<evidence type="ECO:0000256" key="4">
    <source>
        <dbReference type="ARBA" id="ARBA00048391"/>
    </source>
</evidence>
<dbReference type="AlphaFoldDB" id="A0A7W5Y1P8"/>
<feature type="binding site" evidence="5">
    <location>
        <begin position="188"/>
        <end position="191"/>
    </location>
    <ligand>
        <name>substrate</name>
    </ligand>
</feature>
<dbReference type="InterPro" id="IPR004556">
    <property type="entry name" value="HemK-like"/>
</dbReference>
<reference evidence="8 9" key="1">
    <citation type="submission" date="2020-08" db="EMBL/GenBank/DDBJ databases">
        <title>Genomic Encyclopedia of Type Strains, Phase IV (KMG-IV): sequencing the most valuable type-strain genomes for metagenomic binning, comparative biology and taxonomic classification.</title>
        <authorList>
            <person name="Goeker M."/>
        </authorList>
    </citation>
    <scope>NUCLEOTIDE SEQUENCE [LARGE SCALE GENOMIC DNA]</scope>
    <source>
        <strain evidence="8 9">DSM 22548</strain>
    </source>
</reference>
<evidence type="ECO:0000259" key="6">
    <source>
        <dbReference type="Pfam" id="PF05175"/>
    </source>
</evidence>
<comment type="catalytic activity">
    <reaction evidence="4 5">
        <text>L-glutaminyl-[peptide chain release factor] + S-adenosyl-L-methionine = N(5)-methyl-L-glutaminyl-[peptide chain release factor] + S-adenosyl-L-homocysteine + H(+)</text>
        <dbReference type="Rhea" id="RHEA:42896"/>
        <dbReference type="Rhea" id="RHEA-COMP:10271"/>
        <dbReference type="Rhea" id="RHEA-COMP:10272"/>
        <dbReference type="ChEBI" id="CHEBI:15378"/>
        <dbReference type="ChEBI" id="CHEBI:30011"/>
        <dbReference type="ChEBI" id="CHEBI:57856"/>
        <dbReference type="ChEBI" id="CHEBI:59789"/>
        <dbReference type="ChEBI" id="CHEBI:61891"/>
        <dbReference type="EC" id="2.1.1.297"/>
    </reaction>
</comment>
<evidence type="ECO:0000256" key="5">
    <source>
        <dbReference type="HAMAP-Rule" id="MF_02126"/>
    </source>
</evidence>
<name>A0A7W5Y1P8_9BACT</name>
<evidence type="ECO:0000256" key="2">
    <source>
        <dbReference type="ARBA" id="ARBA00022679"/>
    </source>
</evidence>
<comment type="function">
    <text evidence="5">Methylates the class 1 translation termination release factors RF1/PrfA and RF2/PrfB on the glutamine residue of the universally conserved GGQ motif.</text>
</comment>
<keyword evidence="2 5" id="KW-0808">Transferase</keyword>
<dbReference type="GO" id="GO:0032259">
    <property type="term" value="P:methylation"/>
    <property type="evidence" value="ECO:0007669"/>
    <property type="project" value="UniProtKB-KW"/>
</dbReference>
<dbReference type="InterPro" id="IPR040758">
    <property type="entry name" value="PrmC_N"/>
</dbReference>
<dbReference type="InterPro" id="IPR019874">
    <property type="entry name" value="RF_methyltr_PrmC"/>
</dbReference>
<comment type="caution">
    <text evidence="5">Lacks conserved residue(s) required for the propagation of feature annotation.</text>
</comment>
<dbReference type="CDD" id="cd02440">
    <property type="entry name" value="AdoMet_MTases"/>
    <property type="match status" value="1"/>
</dbReference>
<dbReference type="PANTHER" id="PTHR18895:SF74">
    <property type="entry name" value="MTRF1L RELEASE FACTOR GLUTAMINE METHYLTRANSFERASE"/>
    <property type="match status" value="1"/>
</dbReference>
<accession>A0A7W5Y1P8</accession>
<evidence type="ECO:0000313" key="9">
    <source>
        <dbReference type="Proteomes" id="UP000541425"/>
    </source>
</evidence>
<feature type="binding site" evidence="5">
    <location>
        <position position="139"/>
    </location>
    <ligand>
        <name>S-adenosyl-L-methionine</name>
        <dbReference type="ChEBI" id="CHEBI:59789"/>
    </ligand>
</feature>
<dbReference type="Gene3D" id="1.10.8.10">
    <property type="entry name" value="DNA helicase RuvA subunit, C-terminal domain"/>
    <property type="match status" value="1"/>
</dbReference>
<keyword evidence="3 5" id="KW-0949">S-adenosyl-L-methionine</keyword>
<feature type="domain" description="Release factor glutamine methyltransferase N-terminal" evidence="7">
    <location>
        <begin position="16"/>
        <end position="71"/>
    </location>
</feature>
<dbReference type="EC" id="2.1.1.297" evidence="5"/>
<protein>
    <recommendedName>
        <fullName evidence="5">Release factor glutamine methyltransferase</fullName>
        <shortName evidence="5">RF MTase</shortName>
        <ecNumber evidence="5">2.1.1.297</ecNumber>
    </recommendedName>
    <alternativeName>
        <fullName evidence="5">N5-glutamine methyltransferase PrmC</fullName>
    </alternativeName>
    <alternativeName>
        <fullName evidence="5">Protein-(glutamine-N5) MTase PrmC</fullName>
    </alternativeName>
    <alternativeName>
        <fullName evidence="5">Protein-glutamine N-methyltransferase PrmC</fullName>
    </alternativeName>
</protein>
<dbReference type="PANTHER" id="PTHR18895">
    <property type="entry name" value="HEMK METHYLTRANSFERASE"/>
    <property type="match status" value="1"/>
</dbReference>
<organism evidence="8 9">
    <name type="scientific">Alloprevotella rava</name>
    <dbReference type="NCBI Taxonomy" id="671218"/>
    <lineage>
        <taxon>Bacteria</taxon>
        <taxon>Pseudomonadati</taxon>
        <taxon>Bacteroidota</taxon>
        <taxon>Bacteroidia</taxon>
        <taxon>Bacteroidales</taxon>
        <taxon>Prevotellaceae</taxon>
        <taxon>Alloprevotella</taxon>
    </lineage>
</organism>
<proteinExistence type="inferred from homology"/>
<dbReference type="RefSeq" id="WP_244957452.1">
    <property type="nucleotide sequence ID" value="NZ_JACICA010000006.1"/>
</dbReference>
<dbReference type="Proteomes" id="UP000541425">
    <property type="component" value="Unassembled WGS sequence"/>
</dbReference>
<dbReference type="InterPro" id="IPR029063">
    <property type="entry name" value="SAM-dependent_MTases_sf"/>
</dbReference>
<dbReference type="EMBL" id="JACICA010000006">
    <property type="protein sequence ID" value="MBB3702895.1"/>
    <property type="molecule type" value="Genomic_DNA"/>
</dbReference>
<dbReference type="Pfam" id="PF05175">
    <property type="entry name" value="MTS"/>
    <property type="match status" value="1"/>
</dbReference>
<dbReference type="Pfam" id="PF17827">
    <property type="entry name" value="PrmC_N"/>
    <property type="match status" value="1"/>
</dbReference>
<dbReference type="SUPFAM" id="SSF53335">
    <property type="entry name" value="S-adenosyl-L-methionine-dependent methyltransferases"/>
    <property type="match status" value="1"/>
</dbReference>
<evidence type="ECO:0000256" key="3">
    <source>
        <dbReference type="ARBA" id="ARBA00022691"/>
    </source>
</evidence>
<evidence type="ECO:0000313" key="8">
    <source>
        <dbReference type="EMBL" id="MBB3702895.1"/>
    </source>
</evidence>
<evidence type="ECO:0000256" key="1">
    <source>
        <dbReference type="ARBA" id="ARBA00022603"/>
    </source>
</evidence>
<feature type="domain" description="Methyltransferase small" evidence="6">
    <location>
        <begin position="103"/>
        <end position="196"/>
    </location>
</feature>
<comment type="caution">
    <text evidence="8">The sequence shown here is derived from an EMBL/GenBank/DDBJ whole genome shotgun (WGS) entry which is preliminary data.</text>
</comment>
<gene>
    <name evidence="5" type="primary">prmC</name>
    <name evidence="8" type="ORF">FHS60_001368</name>
</gene>
<dbReference type="InterPro" id="IPR007848">
    <property type="entry name" value="Small_mtfrase_dom"/>
</dbReference>
<dbReference type="HAMAP" id="MF_02126">
    <property type="entry name" value="RF_methyltr_PrmC"/>
    <property type="match status" value="1"/>
</dbReference>
<feature type="binding site" evidence="5">
    <location>
        <position position="188"/>
    </location>
    <ligand>
        <name>S-adenosyl-L-methionine</name>
        <dbReference type="ChEBI" id="CHEBI:59789"/>
    </ligand>
</feature>